<dbReference type="GO" id="GO:0016618">
    <property type="term" value="F:hydroxypyruvate reductase [NAD(P)H] activity"/>
    <property type="evidence" value="ECO:0007669"/>
    <property type="project" value="UniProtKB-EC"/>
</dbReference>
<dbReference type="eggNOG" id="COG2379">
    <property type="taxonomic scope" value="Bacteria"/>
</dbReference>
<dbReference type="RefSeq" id="WP_012110949.1">
    <property type="nucleotide sequence ID" value="NC_009719.1"/>
</dbReference>
<keyword evidence="4" id="KW-1185">Reference proteome</keyword>
<gene>
    <name evidence="3" type="ordered locus">Plav_2031</name>
</gene>
<dbReference type="PANTHER" id="PTHR12227">
    <property type="entry name" value="GLYCERATE KINASE"/>
    <property type="match status" value="1"/>
</dbReference>
<dbReference type="KEGG" id="pla:Plav_2031"/>
<dbReference type="Pfam" id="PF05161">
    <property type="entry name" value="MOFRL"/>
    <property type="match status" value="1"/>
</dbReference>
<keyword evidence="3" id="KW-0560">Oxidoreductase</keyword>
<dbReference type="Gene3D" id="3.40.50.10180">
    <property type="entry name" value="Glycerate kinase, MOFRL-like N-terminal domain"/>
    <property type="match status" value="1"/>
</dbReference>
<accession>A7HUR2</accession>
<dbReference type="AlphaFoldDB" id="A7HUR2"/>
<dbReference type="OrthoDB" id="9766552at2"/>
<dbReference type="Pfam" id="PF13660">
    <property type="entry name" value="DUF4147"/>
    <property type="match status" value="1"/>
</dbReference>
<dbReference type="InterPro" id="IPR037035">
    <property type="entry name" value="GK-like_C_sf"/>
</dbReference>
<dbReference type="Gene3D" id="3.40.1480.10">
    <property type="entry name" value="MOFRL domain"/>
    <property type="match status" value="1"/>
</dbReference>
<dbReference type="EC" id="1.1.1.81" evidence="3"/>
<proteinExistence type="predicted"/>
<dbReference type="EMBL" id="CP000774">
    <property type="protein sequence ID" value="ABS63645.1"/>
    <property type="molecule type" value="Genomic_DNA"/>
</dbReference>
<reference evidence="3 4" key="1">
    <citation type="journal article" date="2011" name="Stand. Genomic Sci.">
        <title>Complete genome sequence of Parvibaculum lavamentivorans type strain (DS-1(T)).</title>
        <authorList>
            <person name="Schleheck D."/>
            <person name="Weiss M."/>
            <person name="Pitluck S."/>
            <person name="Bruce D."/>
            <person name="Land M.L."/>
            <person name="Han S."/>
            <person name="Saunders E."/>
            <person name="Tapia R."/>
            <person name="Detter C."/>
            <person name="Brettin T."/>
            <person name="Han J."/>
            <person name="Woyke T."/>
            <person name="Goodwin L."/>
            <person name="Pennacchio L."/>
            <person name="Nolan M."/>
            <person name="Cook A.M."/>
            <person name="Kjelleberg S."/>
            <person name="Thomas T."/>
        </authorList>
    </citation>
    <scope>NUCLEOTIDE SEQUENCE [LARGE SCALE GENOMIC DNA]</scope>
    <source>
        <strain evidence="4">DS-1 / DSM 13023 / NCIMB 13966</strain>
    </source>
</reference>
<dbReference type="SUPFAM" id="SSF82544">
    <property type="entry name" value="GckA/TtuD-like"/>
    <property type="match status" value="1"/>
</dbReference>
<evidence type="ECO:0000259" key="2">
    <source>
        <dbReference type="Pfam" id="PF13660"/>
    </source>
</evidence>
<dbReference type="HOGENOM" id="CLU_032279_1_1_5"/>
<dbReference type="GO" id="GO:0005737">
    <property type="term" value="C:cytoplasm"/>
    <property type="evidence" value="ECO:0007669"/>
    <property type="project" value="TreeGrafter"/>
</dbReference>
<name>A7HUR2_PARL1</name>
<feature type="domain" description="MOFRL-associated" evidence="2">
    <location>
        <begin position="12"/>
        <end position="236"/>
    </location>
</feature>
<dbReference type="PANTHER" id="PTHR12227:SF0">
    <property type="entry name" value="GLYCERATE KINASE"/>
    <property type="match status" value="1"/>
</dbReference>
<dbReference type="InterPro" id="IPR039760">
    <property type="entry name" value="MOFRL_protein"/>
</dbReference>
<evidence type="ECO:0000313" key="3">
    <source>
        <dbReference type="EMBL" id="ABS63645.1"/>
    </source>
</evidence>
<dbReference type="STRING" id="402881.Plav_2031"/>
<organism evidence="3 4">
    <name type="scientific">Parvibaculum lavamentivorans (strain DS-1 / DSM 13023 / NCIMB 13966)</name>
    <dbReference type="NCBI Taxonomy" id="402881"/>
    <lineage>
        <taxon>Bacteria</taxon>
        <taxon>Pseudomonadati</taxon>
        <taxon>Pseudomonadota</taxon>
        <taxon>Alphaproteobacteria</taxon>
        <taxon>Hyphomicrobiales</taxon>
        <taxon>Parvibaculaceae</taxon>
        <taxon>Parvibaculum</taxon>
    </lineage>
</organism>
<feature type="domain" description="MOFRL" evidence="1">
    <location>
        <begin position="314"/>
        <end position="426"/>
    </location>
</feature>
<keyword evidence="3" id="KW-0670">Pyruvate</keyword>
<sequence>MEARDEETRALLRRLYDAAVKDALPASCLPPHLPKPPAPGEGRLVIFAIGKAAASMAAVAEDYYDREFPGTHIEGLALTRYGHAQPTRHVEVLEGGHPVPDAAGEAAAKRLLRMAEWMGPEDFALVLLSGGASSLTAQPIQGITLDDEIWLTRALLASGRPIGDINCVRKHISRIKGGRLVETIHPARSLTLAISDVAGDDPSTIASGPTVPDTTSKARVMAIIDALRPPVSETLRAAIDAAPETPKPGAEIFAHASYKLIASGTGSLGAAAAIARAEGYDPVALGDAIEGEARELAAEHAKRVFQARAEGRRVAIISGGEAGVTFGDGEKGGRGGPNQEYALALAIALDGMAGVTALAGDTDGIDGGSGEADDPAGAIITPDTLDRARAAGLDAAEMLERHDSGTFFAQLGDLVKTGPSYTNVNDFRVILVENTETDRSDQVDSPP</sequence>
<evidence type="ECO:0000259" key="1">
    <source>
        <dbReference type="Pfam" id="PF05161"/>
    </source>
</evidence>
<dbReference type="InterPro" id="IPR007835">
    <property type="entry name" value="MOFRL"/>
</dbReference>
<dbReference type="InterPro" id="IPR038614">
    <property type="entry name" value="GK_N_sf"/>
</dbReference>
<dbReference type="Proteomes" id="UP000006377">
    <property type="component" value="Chromosome"/>
</dbReference>
<dbReference type="GO" id="GO:0008887">
    <property type="term" value="F:glycerate kinase activity"/>
    <property type="evidence" value="ECO:0007669"/>
    <property type="project" value="InterPro"/>
</dbReference>
<dbReference type="InterPro" id="IPR025286">
    <property type="entry name" value="MOFRL_assoc_dom"/>
</dbReference>
<evidence type="ECO:0000313" key="4">
    <source>
        <dbReference type="Proteomes" id="UP000006377"/>
    </source>
</evidence>
<protein>
    <submittedName>
        <fullName evidence="3">Hydroxypyruvate reductase</fullName>
        <ecNumber evidence="3">1.1.1.81</ecNumber>
    </submittedName>
</protein>